<dbReference type="SMART" id="SM00298">
    <property type="entry name" value="CHROMO"/>
    <property type="match status" value="2"/>
</dbReference>
<dbReference type="GO" id="GO:0140658">
    <property type="term" value="F:ATP-dependent chromatin remodeler activity"/>
    <property type="evidence" value="ECO:0007669"/>
    <property type="project" value="TreeGrafter"/>
</dbReference>
<evidence type="ECO:0000256" key="8">
    <source>
        <dbReference type="ARBA" id="ARBA00022801"/>
    </source>
</evidence>
<dbReference type="SMART" id="SM01146">
    <property type="entry name" value="DUF1086"/>
    <property type="match status" value="1"/>
</dbReference>
<protein>
    <submittedName>
        <fullName evidence="23">Chromodomain-helicase-DNA-binding protein 4-like</fullName>
    </submittedName>
</protein>
<dbReference type="GeneTree" id="ENSGT00940000155088"/>
<evidence type="ECO:0000256" key="5">
    <source>
        <dbReference type="ARBA" id="ARBA00022737"/>
    </source>
</evidence>
<evidence type="ECO:0000256" key="13">
    <source>
        <dbReference type="ARBA" id="ARBA00023125"/>
    </source>
</evidence>
<organism evidence="23">
    <name type="scientific">Stegastes partitus</name>
    <name type="common">bicolor damselfish</name>
    <dbReference type="NCBI Taxonomy" id="144197"/>
    <lineage>
        <taxon>Eukaryota</taxon>
        <taxon>Metazoa</taxon>
        <taxon>Chordata</taxon>
        <taxon>Craniata</taxon>
        <taxon>Vertebrata</taxon>
        <taxon>Euteleostomi</taxon>
        <taxon>Actinopterygii</taxon>
        <taxon>Neopterygii</taxon>
        <taxon>Teleostei</taxon>
        <taxon>Neoteleostei</taxon>
        <taxon>Acanthomorphata</taxon>
        <taxon>Ovalentaria</taxon>
        <taxon>Pomacentridae</taxon>
        <taxon>Stegastes</taxon>
    </lineage>
</organism>
<dbReference type="PROSITE" id="PS00690">
    <property type="entry name" value="DEAH_ATP_HELICASE"/>
    <property type="match status" value="1"/>
</dbReference>
<dbReference type="InterPro" id="IPR019786">
    <property type="entry name" value="Zinc_finger_PHD-type_CS"/>
</dbReference>
<evidence type="ECO:0000256" key="10">
    <source>
        <dbReference type="ARBA" id="ARBA00022840"/>
    </source>
</evidence>
<dbReference type="CDD" id="cd15532">
    <property type="entry name" value="PHD2_CHD_II"/>
    <property type="match status" value="1"/>
</dbReference>
<dbReference type="SMART" id="SM00249">
    <property type="entry name" value="PHD"/>
    <property type="match status" value="2"/>
</dbReference>
<comment type="subcellular location">
    <subcellularLocation>
        <location evidence="1">Nucleus</location>
    </subcellularLocation>
</comment>
<dbReference type="Gene3D" id="3.30.40.10">
    <property type="entry name" value="Zinc/RING finger domain, C3HC4 (zinc finger)"/>
    <property type="match status" value="2"/>
</dbReference>
<dbReference type="InterPro" id="IPR000953">
    <property type="entry name" value="Chromo/chromo_shadow_dom"/>
</dbReference>
<dbReference type="GO" id="GO:0016581">
    <property type="term" value="C:NuRD complex"/>
    <property type="evidence" value="ECO:0007669"/>
    <property type="project" value="TreeGrafter"/>
</dbReference>
<dbReference type="InterPro" id="IPR012958">
    <property type="entry name" value="CHD_N"/>
</dbReference>
<comment type="catalytic activity">
    <reaction evidence="16">
        <text>ATP + H2O = ADP + phosphate + H(+)</text>
        <dbReference type="Rhea" id="RHEA:13065"/>
        <dbReference type="ChEBI" id="CHEBI:15377"/>
        <dbReference type="ChEBI" id="CHEBI:15378"/>
        <dbReference type="ChEBI" id="CHEBI:30616"/>
        <dbReference type="ChEBI" id="CHEBI:43474"/>
        <dbReference type="ChEBI" id="CHEBI:456216"/>
    </reaction>
</comment>
<dbReference type="CDD" id="cd18662">
    <property type="entry name" value="CD2_tandem_CHD3-4_like"/>
    <property type="match status" value="1"/>
</dbReference>
<dbReference type="InterPro" id="IPR001965">
    <property type="entry name" value="Znf_PHD"/>
</dbReference>
<feature type="region of interest" description="Disordered" evidence="18">
    <location>
        <begin position="1454"/>
        <end position="1486"/>
    </location>
</feature>
<dbReference type="PROSITE" id="PS51194">
    <property type="entry name" value="HELICASE_CTER"/>
    <property type="match status" value="1"/>
</dbReference>
<dbReference type="Pfam" id="PF08073">
    <property type="entry name" value="CHDNT"/>
    <property type="match status" value="1"/>
</dbReference>
<dbReference type="InterPro" id="IPR019787">
    <property type="entry name" value="Znf_PHD-finger"/>
</dbReference>
<dbReference type="GO" id="GO:0003677">
    <property type="term" value="F:DNA binding"/>
    <property type="evidence" value="ECO:0007669"/>
    <property type="project" value="UniProtKB-KW"/>
</dbReference>
<feature type="compositionally biased region" description="Acidic residues" evidence="18">
    <location>
        <begin position="1"/>
        <end position="11"/>
    </location>
</feature>
<evidence type="ECO:0000256" key="4">
    <source>
        <dbReference type="ARBA" id="ARBA00022723"/>
    </source>
</evidence>
<dbReference type="PROSITE" id="PS50016">
    <property type="entry name" value="ZF_PHD_2"/>
    <property type="match status" value="2"/>
</dbReference>
<evidence type="ECO:0000256" key="6">
    <source>
        <dbReference type="ARBA" id="ARBA00022741"/>
    </source>
</evidence>
<keyword evidence="8" id="KW-0378">Hydrolase</keyword>
<dbReference type="InterPro" id="IPR023780">
    <property type="entry name" value="Chromo_domain"/>
</dbReference>
<feature type="region of interest" description="Disordered" evidence="18">
    <location>
        <begin position="168"/>
        <end position="295"/>
    </location>
</feature>
<accession>A0A3B5ACV0</accession>
<dbReference type="Pfam" id="PF00271">
    <property type="entry name" value="Helicase_C"/>
    <property type="match status" value="1"/>
</dbReference>
<dbReference type="InterPro" id="IPR009462">
    <property type="entry name" value="CHD_II_SANT-like"/>
</dbReference>
<dbReference type="GO" id="GO:0031101">
    <property type="term" value="P:fin regeneration"/>
    <property type="evidence" value="ECO:0007669"/>
    <property type="project" value="Ensembl"/>
</dbReference>
<dbReference type="Gene3D" id="2.40.50.40">
    <property type="match status" value="2"/>
</dbReference>
<evidence type="ECO:0000259" key="22">
    <source>
        <dbReference type="PROSITE" id="PS51194"/>
    </source>
</evidence>
<dbReference type="SMART" id="SM00487">
    <property type="entry name" value="DEXDc"/>
    <property type="match status" value="1"/>
</dbReference>
<feature type="domain" description="Helicase C-terminal" evidence="22">
    <location>
        <begin position="983"/>
        <end position="1132"/>
    </location>
</feature>
<feature type="compositionally biased region" description="Basic residues" evidence="18">
    <location>
        <begin position="28"/>
        <end position="44"/>
    </location>
</feature>
<dbReference type="InterPro" id="IPR009463">
    <property type="entry name" value="DUF1087"/>
</dbReference>
<evidence type="ECO:0000256" key="3">
    <source>
        <dbReference type="ARBA" id="ARBA00022553"/>
    </source>
</evidence>
<feature type="compositionally biased region" description="Acidic residues" evidence="18">
    <location>
        <begin position="55"/>
        <end position="67"/>
    </location>
</feature>
<feature type="region of interest" description="Disordered" evidence="18">
    <location>
        <begin position="505"/>
        <end position="527"/>
    </location>
</feature>
<keyword evidence="5" id="KW-0677">Repeat</keyword>
<proteinExistence type="inferred from homology"/>
<dbReference type="InterPro" id="IPR001650">
    <property type="entry name" value="Helicase_C-like"/>
</dbReference>
<dbReference type="Pfam" id="PF00385">
    <property type="entry name" value="Chromo"/>
    <property type="match status" value="1"/>
</dbReference>
<dbReference type="CDD" id="cd18667">
    <property type="entry name" value="CD1_tandem_CHD3-4_like"/>
    <property type="match status" value="1"/>
</dbReference>
<dbReference type="GO" id="GO:0003682">
    <property type="term" value="F:chromatin binding"/>
    <property type="evidence" value="ECO:0007669"/>
    <property type="project" value="TreeGrafter"/>
</dbReference>
<feature type="domain" description="PHD-type" evidence="20">
    <location>
        <begin position="376"/>
        <end position="423"/>
    </location>
</feature>
<dbReference type="InterPro" id="IPR049730">
    <property type="entry name" value="SNF2/RAD54-like_C"/>
</dbReference>
<dbReference type="Pfam" id="PF06461">
    <property type="entry name" value="CHDII_SANT-like"/>
    <property type="match status" value="1"/>
</dbReference>
<feature type="compositionally biased region" description="Basic residues" evidence="18">
    <location>
        <begin position="271"/>
        <end position="285"/>
    </location>
</feature>
<feature type="compositionally biased region" description="Basic and acidic residues" evidence="18">
    <location>
        <begin position="1512"/>
        <end position="1559"/>
    </location>
</feature>
<comment type="similarity">
    <text evidence="2">Belongs to the SNF2/RAD54 helicase family.</text>
</comment>
<reference evidence="23" key="1">
    <citation type="submission" date="2023-09" db="UniProtKB">
        <authorList>
            <consortium name="Ensembl"/>
        </authorList>
    </citation>
    <scope>IDENTIFICATION</scope>
</reference>
<dbReference type="Pfam" id="PF08074">
    <property type="entry name" value="CHDCT2"/>
    <property type="match status" value="1"/>
</dbReference>
<feature type="region of interest" description="Disordered" evidence="18">
    <location>
        <begin position="1"/>
        <end position="81"/>
    </location>
</feature>
<dbReference type="PROSITE" id="PS51192">
    <property type="entry name" value="HELICASE_ATP_BIND_1"/>
    <property type="match status" value="1"/>
</dbReference>
<dbReference type="InterPro" id="IPR027417">
    <property type="entry name" value="P-loop_NTPase"/>
</dbReference>
<dbReference type="InterPro" id="IPR014001">
    <property type="entry name" value="Helicase_ATP-bd"/>
</dbReference>
<keyword evidence="13" id="KW-0238">DNA-binding</keyword>
<dbReference type="InterPro" id="IPR013083">
    <property type="entry name" value="Znf_RING/FYVE/PHD"/>
</dbReference>
<feature type="domain" description="Helicase ATP-binding" evidence="21">
    <location>
        <begin position="667"/>
        <end position="851"/>
    </location>
</feature>
<evidence type="ECO:0000256" key="1">
    <source>
        <dbReference type="ARBA" id="ARBA00004123"/>
    </source>
</evidence>
<keyword evidence="14" id="KW-0804">Transcription</keyword>
<dbReference type="Ensembl" id="ENSSPAT00000018890.1">
    <property type="protein sequence ID" value="ENSSPAP00000018610.1"/>
    <property type="gene ID" value="ENSSPAG00000013983.1"/>
</dbReference>
<keyword evidence="4" id="KW-0479">Metal-binding</keyword>
<feature type="region of interest" description="Disordered" evidence="18">
    <location>
        <begin position="438"/>
        <end position="464"/>
    </location>
</feature>
<dbReference type="SMART" id="SM00490">
    <property type="entry name" value="HELICc"/>
    <property type="match status" value="1"/>
</dbReference>
<dbReference type="CDD" id="cd18793">
    <property type="entry name" value="SF2_C_SNF"/>
    <property type="match status" value="1"/>
</dbReference>
<evidence type="ECO:0000313" key="23">
    <source>
        <dbReference type="Ensembl" id="ENSSPAP00000018610.1"/>
    </source>
</evidence>
<dbReference type="PANTHER" id="PTHR45623">
    <property type="entry name" value="CHROMODOMAIN-HELICASE-DNA-BINDING PROTEIN 3-RELATED-RELATED"/>
    <property type="match status" value="1"/>
</dbReference>
<dbReference type="InterPro" id="IPR011011">
    <property type="entry name" value="Znf_FYVE_PHD"/>
</dbReference>
<dbReference type="GO" id="GO:0005524">
    <property type="term" value="F:ATP binding"/>
    <property type="evidence" value="ECO:0007669"/>
    <property type="project" value="UniProtKB-KW"/>
</dbReference>
<name>A0A3B5ACV0_9TELE</name>
<evidence type="ECO:0000259" key="19">
    <source>
        <dbReference type="PROSITE" id="PS50013"/>
    </source>
</evidence>
<dbReference type="STRING" id="144197.ENSSPAP00000018610"/>
<dbReference type="FunFam" id="1.10.10.60:FF:000037">
    <property type="entry name" value="chromodomain-helicase-DNA-binding protein 3 isoform X1"/>
    <property type="match status" value="1"/>
</dbReference>
<feature type="region of interest" description="Disordered" evidence="18">
    <location>
        <begin position="1506"/>
        <end position="1566"/>
    </location>
</feature>
<dbReference type="InterPro" id="IPR012957">
    <property type="entry name" value="CHD_C2"/>
</dbReference>
<dbReference type="FunFam" id="3.30.40.10:FF:000011">
    <property type="entry name" value="chromodomain-helicase-DNA-binding protein 4 isoform X1"/>
    <property type="match status" value="1"/>
</dbReference>
<dbReference type="FunFam" id="2.40.50.40:FF:000003">
    <property type="entry name" value="chromodomain-helicase-DNA-binding protein 3 isoform X1"/>
    <property type="match status" value="1"/>
</dbReference>
<feature type="compositionally biased region" description="Low complexity" evidence="18">
    <location>
        <begin position="255"/>
        <end position="270"/>
    </location>
</feature>
<dbReference type="FunFam" id="3.30.40.10:FF:000001">
    <property type="entry name" value="chromodomain-helicase-DNA-binding protein 3 isoform X1"/>
    <property type="match status" value="1"/>
</dbReference>
<dbReference type="InterPro" id="IPR038718">
    <property type="entry name" value="SNF2-like_sf"/>
</dbReference>
<feature type="region of interest" description="Disordered" evidence="18">
    <location>
        <begin position="1268"/>
        <end position="1329"/>
    </location>
</feature>
<dbReference type="CDD" id="cd15531">
    <property type="entry name" value="PHD1_CHD_II"/>
    <property type="match status" value="1"/>
</dbReference>
<evidence type="ECO:0000256" key="16">
    <source>
        <dbReference type="ARBA" id="ARBA00049360"/>
    </source>
</evidence>
<keyword evidence="12" id="KW-0805">Transcription regulation</keyword>
<dbReference type="GO" id="GO:0042393">
    <property type="term" value="F:histone binding"/>
    <property type="evidence" value="ECO:0007669"/>
    <property type="project" value="TreeGrafter"/>
</dbReference>
<keyword evidence="10" id="KW-0067">ATP-binding</keyword>
<keyword evidence="9" id="KW-0862">Zinc</keyword>
<dbReference type="Pfam" id="PF00628">
    <property type="entry name" value="PHD"/>
    <property type="match status" value="2"/>
</dbReference>
<keyword evidence="15" id="KW-0539">Nucleus</keyword>
<evidence type="ECO:0000259" key="21">
    <source>
        <dbReference type="PROSITE" id="PS51192"/>
    </source>
</evidence>
<evidence type="ECO:0000256" key="9">
    <source>
        <dbReference type="ARBA" id="ARBA00022833"/>
    </source>
</evidence>
<dbReference type="PROSITE" id="PS50013">
    <property type="entry name" value="CHROMO_2"/>
    <property type="match status" value="2"/>
</dbReference>
<dbReference type="SUPFAM" id="SSF57903">
    <property type="entry name" value="FYVE/PHD zinc finger"/>
    <property type="match status" value="1"/>
</dbReference>
<dbReference type="SUPFAM" id="SSF52540">
    <property type="entry name" value="P-loop containing nucleoside triphosphate hydrolases"/>
    <property type="match status" value="2"/>
</dbReference>
<feature type="compositionally biased region" description="Acidic residues" evidence="18">
    <location>
        <begin position="508"/>
        <end position="520"/>
    </location>
</feature>
<dbReference type="FunFam" id="3.40.50.300:FF:000015">
    <property type="entry name" value="chromodomain-helicase-DNA-binding protein 9 isoform X1"/>
    <property type="match status" value="1"/>
</dbReference>
<evidence type="ECO:0000259" key="20">
    <source>
        <dbReference type="PROSITE" id="PS50016"/>
    </source>
</evidence>
<dbReference type="PROSITE" id="PS01359">
    <property type="entry name" value="ZF_PHD_1"/>
    <property type="match status" value="1"/>
</dbReference>
<feature type="compositionally biased region" description="Polar residues" evidence="18">
    <location>
        <begin position="1465"/>
        <end position="1486"/>
    </location>
</feature>
<keyword evidence="11" id="KW-0156">Chromatin regulator</keyword>
<evidence type="ECO:0000256" key="15">
    <source>
        <dbReference type="ARBA" id="ARBA00023242"/>
    </source>
</evidence>
<evidence type="ECO:0000256" key="17">
    <source>
        <dbReference type="PROSITE-ProRule" id="PRU00146"/>
    </source>
</evidence>
<dbReference type="SMART" id="SM01147">
    <property type="entry name" value="DUF1087"/>
    <property type="match status" value="1"/>
</dbReference>
<evidence type="ECO:0000256" key="14">
    <source>
        <dbReference type="ARBA" id="ARBA00023163"/>
    </source>
</evidence>
<dbReference type="FunFam" id="2.40.50.40:FF:000017">
    <property type="entry name" value="chromodomain-helicase-DNA-binding protein 3 isoform X3"/>
    <property type="match status" value="1"/>
</dbReference>
<dbReference type="Pfam" id="PF00176">
    <property type="entry name" value="SNF2-rel_dom"/>
    <property type="match status" value="1"/>
</dbReference>
<feature type="domain" description="PHD-type" evidence="20">
    <location>
        <begin position="299"/>
        <end position="346"/>
    </location>
</feature>
<dbReference type="Gene3D" id="3.40.50.10810">
    <property type="entry name" value="Tandem AAA-ATPase domain"/>
    <property type="match status" value="1"/>
</dbReference>
<feature type="domain" description="Chromo" evidence="19">
    <location>
        <begin position="456"/>
        <end position="513"/>
    </location>
</feature>
<feature type="domain" description="Chromo" evidence="19">
    <location>
        <begin position="550"/>
        <end position="612"/>
    </location>
</feature>
<dbReference type="PANTHER" id="PTHR45623:SF22">
    <property type="entry name" value="CHROMODOMAIN-HELICASE-DNA-BINDING PROTEIN 4"/>
    <property type="match status" value="1"/>
</dbReference>
<feature type="compositionally biased region" description="Acidic residues" evidence="18">
    <location>
        <begin position="242"/>
        <end position="254"/>
    </location>
</feature>
<keyword evidence="3" id="KW-0597">Phosphoprotein</keyword>
<dbReference type="GO" id="GO:0008270">
    <property type="term" value="F:zinc ion binding"/>
    <property type="evidence" value="ECO:0007669"/>
    <property type="project" value="UniProtKB-KW"/>
</dbReference>
<keyword evidence="7 17" id="KW-0863">Zinc-finger</keyword>
<dbReference type="GO" id="GO:0016887">
    <property type="term" value="F:ATP hydrolysis activity"/>
    <property type="evidence" value="ECO:0007669"/>
    <property type="project" value="TreeGrafter"/>
</dbReference>
<evidence type="ECO:0000256" key="18">
    <source>
        <dbReference type="SAM" id="MobiDB-lite"/>
    </source>
</evidence>
<evidence type="ECO:0000256" key="7">
    <source>
        <dbReference type="ARBA" id="ARBA00022771"/>
    </source>
</evidence>
<evidence type="ECO:0000256" key="12">
    <source>
        <dbReference type="ARBA" id="ARBA00023015"/>
    </source>
</evidence>
<dbReference type="Gene3D" id="3.40.50.300">
    <property type="entry name" value="P-loop containing nucleotide triphosphate hydrolases"/>
    <property type="match status" value="1"/>
</dbReference>
<dbReference type="Pfam" id="PF06465">
    <property type="entry name" value="DUF1087"/>
    <property type="match status" value="1"/>
</dbReference>
<dbReference type="SUPFAM" id="SSF54160">
    <property type="entry name" value="Chromo domain-like"/>
    <property type="match status" value="2"/>
</dbReference>
<dbReference type="Gene3D" id="1.10.10.60">
    <property type="entry name" value="Homeodomain-like"/>
    <property type="match status" value="1"/>
</dbReference>
<dbReference type="FunFam" id="3.40.50.10810:FF:000001">
    <property type="entry name" value="chromodomain-helicase-DNA-binding protein 3 isoform X1"/>
    <property type="match status" value="1"/>
</dbReference>
<sequence length="1792" mass="203738">MDMGGAEEAEDGGPAQRSDSEGSDYTPGRKKKKRASTGKEKKRSSAGASKKKDPEPEEDEDDDDDDMSEPKSSSQLLDDWGMEDIDHVFSEEDYRSLTNYKAFSQFVRPLIAAKNPKIAVSKMMMVLGAKWREFSTNNPLRGAAAANAALATANVPAAVDTMVAEVAPAAPAPPPPAVPQQAAAPPLRKAKTKEGKGPNARKKSKPAPKPQEKKNNAKTKKVAPLKIKLGGFNSKRKRSSSEEDEPDVDSDFEDGSMNSVSVSEGSNSRSSRSKKKPSKSKPKKKKEAEDGDGYETDHQDYCEVCQQGGEIILCDTCPRAYHMVCLDPDMEKAPEGTWSCPHCEKEGIQWEAREEGSDAEEDNGEAGEMEEDDHHMEFCRVCKDGGELLCCDSCPSSYHIHCLNPPLPEIPNGEWICPRCTCPPMKGKVQKILTWRWGDPPPPTPVPRPPDLAPDAPDPAPLAGRPEREFFAKWSNMSYWHCSWVTELQLELHCQVMFRNYQRKNDMDEPPPIDFGDGEEDKSVKRKNKDPMYAQLEEKYLRFGIKMEWLMIHRILNHSVDRKNNVHYLIKWRELPYDQATWEAEDMDVPEFDPYKVQYWNHRELMMGEEGKPGKKIKVKGRVKRPDRPPENPVIDPTIKFERQPEYLDSTGGTLHPYQLEGLNWLRFSWAQGTDTILADEMGLGKTVQTAVFLYSLYKEGHSKGPFLVSAPLSTIINWEREFEMWAPDMYVVTYVGDKDSRAVIRENEFSFEDNAIRGGKKASRMKKDSSIKFHVLLTSYELITIDMAILGSIDWACLVVDEAHRLKNNQSKFFRVLNNYPLQHKLLLTGTPLQNNLEELFHLLNFLTPERFSKLEVFLEEFADIAKEDQIKKLHDMLGPHMLRRLKADVFKHMPSKTELIVRVELSPMQKKYYKFILTKNFEALNTKGGGNQVSLLNVVMDLKKCCNHPYLFPAAAMEAPKMPNGMYDGAALTKAAGKLLLLQKMMRKLKEGGHRVLVFSQMTKMLDLLEDFLENEGYKYERIDGGITGGMRQEAIDRFNAPGAQQFAFLLSTRAGGLGINLATADTVIIYDSDWNPHNDIQAFSRAHRIGQNKKVMIYRFVTKASVEERITQVAKKKMMLTHLVVRPGLGSKTGSMSKQELDDILKFGTEELFKDEGEGENKEEDSSIIHYDDKAIDRLLDRNQDATDDTELQSMNEYLSSFKVAQYVVKDEEEEEEEVQREIIKQEESVDPDYWEKLLRHHYEQQQEDLARNLGKGKRIRKQVNYNDGSQEDRADWQDDQSDGQSDYSVASEEGDEDFDERTEANSRRPNRKGLRNDKDKPLPPLLARVGGNIEVLGFNSRQRKAFLNAVMRYGMPPQDAFTTQWLVRDLRGKSEKEFKAYVSLFMRHLCEPGADGAETFADGVPREGLSRQHVLTRIGVMSLIRKKVQEFEHVNGQWSMPWMAELEENKRAAAQPDSPGKTPSTGTPADTQPNTPAPGSTHNFLFKERQMFLLISKQVIAIPDDDEKSPTEEQEKKNGEEPMETDKPSNGEAEAVKEKEGEKETEGEAEKKSEEVVTPAHTDRNTNQLLRFVLSLTDFTSPSELHSLWQNEERAATVTKKTNEIWHRRHDYWLLAGIIQHGYARWQDIQNDVKFAILNEPFKGEMNRGNFLEIKNKFLARRFKLLEQALVIEEQLRRAAYLNMSEDPSHPSMALNTRFSEVECLAESHQHLSKESMSGNKPANAVLHKVLKQLEELLSDMKADVTRLPATIARIPPVAVRLQMSERNILSRLASRGPDTQQQTADKY</sequence>
<evidence type="ECO:0000256" key="11">
    <source>
        <dbReference type="ARBA" id="ARBA00022853"/>
    </source>
</evidence>
<dbReference type="InterPro" id="IPR016197">
    <property type="entry name" value="Chromo-like_dom_sf"/>
</dbReference>
<dbReference type="InterPro" id="IPR000330">
    <property type="entry name" value="SNF2_N"/>
</dbReference>
<keyword evidence="6" id="KW-0547">Nucleotide-binding</keyword>
<evidence type="ECO:0000256" key="2">
    <source>
        <dbReference type="ARBA" id="ARBA00007025"/>
    </source>
</evidence>
<dbReference type="InterPro" id="IPR002464">
    <property type="entry name" value="DNA/RNA_helicase_DEAH_CS"/>
</dbReference>
<feature type="compositionally biased region" description="Pro residues" evidence="18">
    <location>
        <begin position="439"/>
        <end position="460"/>
    </location>
</feature>